<organism evidence="1 2">
    <name type="scientific">Xenopus laevis</name>
    <name type="common">African clawed frog</name>
    <dbReference type="NCBI Taxonomy" id="8355"/>
    <lineage>
        <taxon>Eukaryota</taxon>
        <taxon>Metazoa</taxon>
        <taxon>Chordata</taxon>
        <taxon>Craniata</taxon>
        <taxon>Vertebrata</taxon>
        <taxon>Euteleostomi</taxon>
        <taxon>Amphibia</taxon>
        <taxon>Batrachia</taxon>
        <taxon>Anura</taxon>
        <taxon>Pipoidea</taxon>
        <taxon>Pipidae</taxon>
        <taxon>Xenopodinae</taxon>
        <taxon>Xenopus</taxon>
        <taxon>Xenopus</taxon>
    </lineage>
</organism>
<name>A0A974DYZ9_XENLA</name>
<accession>A0A974DYZ9</accession>
<evidence type="ECO:0008006" key="3">
    <source>
        <dbReference type="Google" id="ProtNLM"/>
    </source>
</evidence>
<evidence type="ECO:0000313" key="1">
    <source>
        <dbReference type="EMBL" id="OCU00186.1"/>
    </source>
</evidence>
<evidence type="ECO:0000313" key="2">
    <source>
        <dbReference type="Proteomes" id="UP000694892"/>
    </source>
</evidence>
<protein>
    <recommendedName>
        <fullName evidence="3">GIY-YIG domain-containing protein</fullName>
    </recommendedName>
</protein>
<dbReference type="Proteomes" id="UP000694892">
    <property type="component" value="Chromosome 1L"/>
</dbReference>
<dbReference type="EMBL" id="CM004466">
    <property type="protein sequence ID" value="OCU00186.1"/>
    <property type="molecule type" value="Genomic_DNA"/>
</dbReference>
<sequence length="129" mass="14998">MTNKERKCQGFKSNQTNKEHKIDQLITSDTTNVVYLLECPCKKQNVVRTTRKLRVRLGEHIRNIKKGFKSHSVSDPSGLKVIGISHKTRNWRGGNKVQIIFQEETRWKISLKMLQPHGLNIELDINCFI</sequence>
<proteinExistence type="predicted"/>
<dbReference type="AlphaFoldDB" id="A0A974DYZ9"/>
<gene>
    <name evidence="1" type="ORF">XELAEV_18005959mg</name>
</gene>
<reference evidence="2" key="1">
    <citation type="journal article" date="2016" name="Nature">
        <title>Genome evolution in the allotetraploid frog Xenopus laevis.</title>
        <authorList>
            <person name="Session A.M."/>
            <person name="Uno Y."/>
            <person name="Kwon T."/>
            <person name="Chapman J.A."/>
            <person name="Toyoda A."/>
            <person name="Takahashi S."/>
            <person name="Fukui A."/>
            <person name="Hikosaka A."/>
            <person name="Suzuki A."/>
            <person name="Kondo M."/>
            <person name="van Heeringen S.J."/>
            <person name="Quigley I."/>
            <person name="Heinz S."/>
            <person name="Ogino H."/>
            <person name="Ochi H."/>
            <person name="Hellsten U."/>
            <person name="Lyons J.B."/>
            <person name="Simakov O."/>
            <person name="Putnam N."/>
            <person name="Stites J."/>
            <person name="Kuroki Y."/>
            <person name="Tanaka T."/>
            <person name="Michiue T."/>
            <person name="Watanabe M."/>
            <person name="Bogdanovic O."/>
            <person name="Lister R."/>
            <person name="Georgiou G."/>
            <person name="Paranjpe S.S."/>
            <person name="van Kruijsbergen I."/>
            <person name="Shu S."/>
            <person name="Carlson J."/>
            <person name="Kinoshita T."/>
            <person name="Ohta Y."/>
            <person name="Mawaribuchi S."/>
            <person name="Jenkins J."/>
            <person name="Grimwood J."/>
            <person name="Schmutz J."/>
            <person name="Mitros T."/>
            <person name="Mozaffari S.V."/>
            <person name="Suzuki Y."/>
            <person name="Haramoto Y."/>
            <person name="Yamamoto T.S."/>
            <person name="Takagi C."/>
            <person name="Heald R."/>
            <person name="Miller K."/>
            <person name="Haudenschild C."/>
            <person name="Kitzman J."/>
            <person name="Nakayama T."/>
            <person name="Izutsu Y."/>
            <person name="Robert J."/>
            <person name="Fortriede J."/>
            <person name="Burns K."/>
            <person name="Lotay V."/>
            <person name="Karimi K."/>
            <person name="Yasuoka Y."/>
            <person name="Dichmann D.S."/>
            <person name="Flajnik M.F."/>
            <person name="Houston D.W."/>
            <person name="Shendure J."/>
            <person name="DuPasquier L."/>
            <person name="Vize P.D."/>
            <person name="Zorn A.M."/>
            <person name="Ito M."/>
            <person name="Marcotte E.M."/>
            <person name="Wallingford J.B."/>
            <person name="Ito Y."/>
            <person name="Asashima M."/>
            <person name="Ueno N."/>
            <person name="Matsuda Y."/>
            <person name="Veenstra G.J."/>
            <person name="Fujiyama A."/>
            <person name="Harland R.M."/>
            <person name="Taira M."/>
            <person name="Rokhsar D.S."/>
        </authorList>
    </citation>
    <scope>NUCLEOTIDE SEQUENCE [LARGE SCALE GENOMIC DNA]</scope>
    <source>
        <strain evidence="2">J</strain>
    </source>
</reference>